<dbReference type="Proteomes" id="UP001589750">
    <property type="component" value="Unassembled WGS sequence"/>
</dbReference>
<gene>
    <name evidence="4" type="primary">dacB</name>
    <name evidence="4" type="ORF">ACFFRI_08595</name>
</gene>
<keyword evidence="4" id="KW-0121">Carboxypeptidase</keyword>
<dbReference type="SUPFAM" id="SSF56601">
    <property type="entry name" value="beta-lactamase/transpeptidase-like"/>
    <property type="match status" value="1"/>
</dbReference>
<comment type="similarity">
    <text evidence="1">Belongs to the peptidase S13 family.</text>
</comment>
<keyword evidence="4" id="KW-0645">Protease</keyword>
<name>A0ABV5KB90_9ACTN</name>
<proteinExistence type="inferred from homology"/>
<dbReference type="Gene3D" id="3.40.710.10">
    <property type="entry name" value="DD-peptidase/beta-lactamase superfamily"/>
    <property type="match status" value="1"/>
</dbReference>
<dbReference type="GO" id="GO:0009002">
    <property type="term" value="F:serine-type D-Ala-D-Ala carboxypeptidase activity"/>
    <property type="evidence" value="ECO:0007669"/>
    <property type="project" value="UniProtKB-EC"/>
</dbReference>
<keyword evidence="5" id="KW-1185">Reference proteome</keyword>
<dbReference type="PRINTS" id="PR00922">
    <property type="entry name" value="DADACBPTASE3"/>
</dbReference>
<dbReference type="EC" id="3.4.16.4" evidence="4"/>
<dbReference type="PANTHER" id="PTHR30023:SF0">
    <property type="entry name" value="PENICILLIN-SENSITIVE CARBOXYPEPTIDASE A"/>
    <property type="match status" value="1"/>
</dbReference>
<dbReference type="Gene3D" id="3.50.80.20">
    <property type="entry name" value="D-Ala-D-Ala carboxypeptidase C, peptidase S13"/>
    <property type="match status" value="1"/>
</dbReference>
<evidence type="ECO:0000256" key="1">
    <source>
        <dbReference type="ARBA" id="ARBA00006096"/>
    </source>
</evidence>
<dbReference type="RefSeq" id="WP_140011252.1">
    <property type="nucleotide sequence ID" value="NZ_JBHMDG010000011.1"/>
</dbReference>
<keyword evidence="2 4" id="KW-0378">Hydrolase</keyword>
<dbReference type="Pfam" id="PF02113">
    <property type="entry name" value="Peptidase_S13"/>
    <property type="match status" value="2"/>
</dbReference>
<evidence type="ECO:0000313" key="4">
    <source>
        <dbReference type="EMBL" id="MFB9313100.1"/>
    </source>
</evidence>
<comment type="caution">
    <text evidence="4">The sequence shown here is derived from an EMBL/GenBank/DDBJ whole genome shotgun (WGS) entry which is preliminary data.</text>
</comment>
<dbReference type="InterPro" id="IPR012338">
    <property type="entry name" value="Beta-lactam/transpept-like"/>
</dbReference>
<feature type="region of interest" description="Disordered" evidence="3">
    <location>
        <begin position="39"/>
        <end position="59"/>
    </location>
</feature>
<organism evidence="4 5">
    <name type="scientific">Nocardioides plantarum</name>
    <dbReference type="NCBI Taxonomy" id="29299"/>
    <lineage>
        <taxon>Bacteria</taxon>
        <taxon>Bacillati</taxon>
        <taxon>Actinomycetota</taxon>
        <taxon>Actinomycetes</taxon>
        <taxon>Propionibacteriales</taxon>
        <taxon>Nocardioidaceae</taxon>
        <taxon>Nocardioides</taxon>
    </lineage>
</organism>
<dbReference type="PANTHER" id="PTHR30023">
    <property type="entry name" value="D-ALANYL-D-ALANINE CARBOXYPEPTIDASE"/>
    <property type="match status" value="1"/>
</dbReference>
<dbReference type="EMBL" id="JBHMDG010000011">
    <property type="protein sequence ID" value="MFB9313100.1"/>
    <property type="molecule type" value="Genomic_DNA"/>
</dbReference>
<evidence type="ECO:0000256" key="2">
    <source>
        <dbReference type="ARBA" id="ARBA00022801"/>
    </source>
</evidence>
<dbReference type="InterPro" id="IPR000667">
    <property type="entry name" value="Peptidase_S13"/>
</dbReference>
<dbReference type="NCBIfam" id="TIGR00666">
    <property type="entry name" value="PBP4"/>
    <property type="match status" value="1"/>
</dbReference>
<protein>
    <submittedName>
        <fullName evidence="4">D-alanyl-D-alanine carboxypeptidase/D-alanyl-D-alanine-endopeptidase</fullName>
        <ecNumber evidence="4">3.4.16.4</ecNumber>
    </submittedName>
</protein>
<accession>A0ABV5KB90</accession>
<reference evidence="4 5" key="1">
    <citation type="submission" date="2024-09" db="EMBL/GenBank/DDBJ databases">
        <authorList>
            <person name="Sun Q."/>
            <person name="Mori K."/>
        </authorList>
    </citation>
    <scope>NUCLEOTIDE SEQUENCE [LARGE SCALE GENOMIC DNA]</scope>
    <source>
        <strain evidence="4 5">JCM 9626</strain>
    </source>
</reference>
<evidence type="ECO:0000256" key="3">
    <source>
        <dbReference type="SAM" id="MobiDB-lite"/>
    </source>
</evidence>
<evidence type="ECO:0000313" key="5">
    <source>
        <dbReference type="Proteomes" id="UP001589750"/>
    </source>
</evidence>
<sequence>MARRDGVRGTLVLVVVLLLVAGGVAVVRYDLVDRLRGDDDPSAAPTSEPAEVAPPPGVEVPEVVAPPAVALVSQSTPTVDPTAVRRALQRYLRDRTLGSHVLAEVAPLDGDAAAYTLGGRSDATAVPASTTKVVTSTAALLALGPDHVFTTEVRRRGSRLTLVGGGDPFLERGPTRDGELWPYPARADLQDLAEQTAASLAADGTRRVSLAYDDTLFDGPQVNSRWESGYVASGEVSPTSALWVDRGRVREGLGRVADPSAEAARSFVEALTAAGITVVGRPVAARAASGAVPVAAVDSAPLAQIVQRLLDVSDNDAAEVLLRQVGVATSGEGSIQAGRAGVRRLLRDAGVALGDSVLHDGSGLSRDNRLDPSVLVEVLRLAASDDHPGLRAVVTGLPVAGFTGSLTDRMDQGPAAGRGRVRAKTGTLSNVSALAGLATDVDGNVMVFVLMADRVPAASSLLARVTLDDAAAALGACACTG</sequence>